<reference evidence="3" key="1">
    <citation type="journal article" date="2019" name="Int. J. Syst. Evol. Microbiol.">
        <title>The Global Catalogue of Microorganisms (GCM) 10K type strain sequencing project: providing services to taxonomists for standard genome sequencing and annotation.</title>
        <authorList>
            <consortium name="The Broad Institute Genomics Platform"/>
            <consortium name="The Broad Institute Genome Sequencing Center for Infectious Disease"/>
            <person name="Wu L."/>
            <person name="Ma J."/>
        </authorList>
    </citation>
    <scope>NUCLEOTIDE SEQUENCE [LARGE SCALE GENOMIC DNA]</scope>
    <source>
        <strain evidence="3">JCM 15614</strain>
    </source>
</reference>
<accession>A0ABP6PCR3</accession>
<proteinExistence type="predicted"/>
<feature type="compositionally biased region" description="Polar residues" evidence="1">
    <location>
        <begin position="1"/>
        <end position="28"/>
    </location>
</feature>
<evidence type="ECO:0000313" key="2">
    <source>
        <dbReference type="EMBL" id="GAA3172661.1"/>
    </source>
</evidence>
<evidence type="ECO:0008006" key="4">
    <source>
        <dbReference type="Google" id="ProtNLM"/>
    </source>
</evidence>
<dbReference type="Gene3D" id="1.20.140.160">
    <property type="match status" value="1"/>
</dbReference>
<dbReference type="EMBL" id="BAAAVV010000006">
    <property type="protein sequence ID" value="GAA3172661.1"/>
    <property type="molecule type" value="Genomic_DNA"/>
</dbReference>
<organism evidence="2 3">
    <name type="scientific">Blastococcus jejuensis</name>
    <dbReference type="NCBI Taxonomy" id="351224"/>
    <lineage>
        <taxon>Bacteria</taxon>
        <taxon>Bacillati</taxon>
        <taxon>Actinomycetota</taxon>
        <taxon>Actinomycetes</taxon>
        <taxon>Geodermatophilales</taxon>
        <taxon>Geodermatophilaceae</taxon>
        <taxon>Blastococcus</taxon>
    </lineage>
</organism>
<name>A0ABP6PCR3_9ACTN</name>
<evidence type="ECO:0000313" key="3">
    <source>
        <dbReference type="Proteomes" id="UP001499924"/>
    </source>
</evidence>
<gene>
    <name evidence="2" type="ORF">GCM10010531_27710</name>
</gene>
<keyword evidence="3" id="KW-1185">Reference proteome</keyword>
<dbReference type="Proteomes" id="UP001499924">
    <property type="component" value="Unassembled WGS sequence"/>
</dbReference>
<feature type="region of interest" description="Disordered" evidence="1">
    <location>
        <begin position="1"/>
        <end position="31"/>
    </location>
</feature>
<sequence length="382" mass="41955">MTDNATSLDAIAPTSTATPLSAGSAGTDNRNRVRQPLVFGGIPEADGWALAPITPRDRVHFRVDHELPLDEFRAELPDGVTVSYDQGEGLYRVDGARGSAPVLADWVRAWCARHGCSTVGLRAETDVRRRAPRDLPADFLHDLCRHYGPVSLKRLQRNMSTIRLHLPDPDDLGQQVYEWVLKAVAQYDETKGVPFGAFLATQLSKWVHDLGRNAHGRTAADTEHKQQKAIAAFIAEHQRKPSEKELAAYMGQSVATLRRNSQTVATLNGLRNLQSLDGGPDATEILLPDSCEAPDEIMGEAEQTLLSHALTAACAPDPAARRDQRAGQPNVLGWATWYLTTWGGQTKTQLSADLNTSVRNMNVYADRVEKALKTRLTELVDN</sequence>
<comment type="caution">
    <text evidence="2">The sequence shown here is derived from an EMBL/GenBank/DDBJ whole genome shotgun (WGS) entry which is preliminary data.</text>
</comment>
<protein>
    <recommendedName>
        <fullName evidence="4">Flagellar biosynthesis protein FliA</fullName>
    </recommendedName>
</protein>
<dbReference type="RefSeq" id="WP_344689517.1">
    <property type="nucleotide sequence ID" value="NZ_BAAAVV010000006.1"/>
</dbReference>
<evidence type="ECO:0000256" key="1">
    <source>
        <dbReference type="SAM" id="MobiDB-lite"/>
    </source>
</evidence>